<reference evidence="1 2" key="2">
    <citation type="submission" date="2007-09" db="EMBL/GenBank/DDBJ databases">
        <authorList>
            <person name="Fulton L."/>
            <person name="Clifton S."/>
            <person name="Fulton B."/>
            <person name="Xu J."/>
            <person name="Minx P."/>
            <person name="Pepin K.H."/>
            <person name="Johnson M."/>
            <person name="Thiruvilangam P."/>
            <person name="Bhonagiri V."/>
            <person name="Nash W.E."/>
            <person name="Mardis E.R."/>
            <person name="Wilson R.K."/>
        </authorList>
    </citation>
    <scope>NUCLEOTIDE SEQUENCE [LARGE SCALE GENOMIC DNA]</scope>
    <source>
        <strain evidence="1 2">DSM 3991</strain>
    </source>
</reference>
<gene>
    <name evidence="1" type="ORF">EUBDOL_01406</name>
</gene>
<dbReference type="AlphaFoldDB" id="A8RCI5"/>
<comment type="caution">
    <text evidence="1">The sequence shown here is derived from an EMBL/GenBank/DDBJ whole genome shotgun (WGS) entry which is preliminary data.</text>
</comment>
<protein>
    <submittedName>
        <fullName evidence="1">Uncharacterized protein</fullName>
    </submittedName>
</protein>
<evidence type="ECO:0000313" key="1">
    <source>
        <dbReference type="EMBL" id="EDP11078.1"/>
    </source>
</evidence>
<proteinExistence type="predicted"/>
<dbReference type="EMBL" id="ABAW02000020">
    <property type="protein sequence ID" value="EDP11078.1"/>
    <property type="molecule type" value="Genomic_DNA"/>
</dbReference>
<evidence type="ECO:0000313" key="2">
    <source>
        <dbReference type="Proteomes" id="UP000004090"/>
    </source>
</evidence>
<sequence>MGAFHAHIVLFCFPDLFVEFARNQMDGSFLDPLRKFGGWLFLVLKGQLRGLFSGIRVDDRLPDLFLWDIGLRLICSGRSFLRFTDRLFQCRVRPFLISKAQARLLIQTILPA</sequence>
<accession>A8RCI5</accession>
<organism evidence="1 2">
    <name type="scientific">Amedibacillus dolichus DSM 3991</name>
    <dbReference type="NCBI Taxonomy" id="428127"/>
    <lineage>
        <taxon>Bacteria</taxon>
        <taxon>Bacillati</taxon>
        <taxon>Bacillota</taxon>
        <taxon>Erysipelotrichia</taxon>
        <taxon>Erysipelotrichales</taxon>
        <taxon>Erysipelotrichaceae</taxon>
        <taxon>Amedibacillus</taxon>
    </lineage>
</organism>
<name>A8RCI5_9FIRM</name>
<dbReference type="HOGENOM" id="CLU_2142145_0_0_9"/>
<dbReference type="Proteomes" id="UP000004090">
    <property type="component" value="Unassembled WGS sequence"/>
</dbReference>
<reference evidence="1 2" key="1">
    <citation type="submission" date="2007-09" db="EMBL/GenBank/DDBJ databases">
        <title>Draft genome sequence of Eubacterium dolichum (DSM 3991).</title>
        <authorList>
            <person name="Sudarsanam P."/>
            <person name="Ley R."/>
            <person name="Guruge J."/>
            <person name="Turnbaugh P.J."/>
            <person name="Mahowald M."/>
            <person name="Liep D."/>
            <person name="Gordon J."/>
        </authorList>
    </citation>
    <scope>NUCLEOTIDE SEQUENCE [LARGE SCALE GENOMIC DNA]</scope>
    <source>
        <strain evidence="1 2">DSM 3991</strain>
    </source>
</reference>